<name>A0A327QKZ4_9BACT</name>
<dbReference type="Proteomes" id="UP000249547">
    <property type="component" value="Unassembled WGS sequence"/>
</dbReference>
<sequence length="61" mass="6837">MNIWNIFAAVVAIFTLFFAQEAYTLYAAGQAGSKLQTLLLLIALCVILTAFFLIKGRRIKR</sequence>
<gene>
    <name evidence="2" type="ORF">LX64_02363</name>
</gene>
<keyword evidence="1" id="KW-1133">Transmembrane helix</keyword>
<comment type="caution">
    <text evidence="2">The sequence shown here is derived from an EMBL/GenBank/DDBJ whole genome shotgun (WGS) entry which is preliminary data.</text>
</comment>
<evidence type="ECO:0000313" key="2">
    <source>
        <dbReference type="EMBL" id="RAJ05209.1"/>
    </source>
</evidence>
<organism evidence="2 3">
    <name type="scientific">Chitinophaga skermanii</name>
    <dbReference type="NCBI Taxonomy" id="331697"/>
    <lineage>
        <taxon>Bacteria</taxon>
        <taxon>Pseudomonadati</taxon>
        <taxon>Bacteroidota</taxon>
        <taxon>Chitinophagia</taxon>
        <taxon>Chitinophagales</taxon>
        <taxon>Chitinophagaceae</taxon>
        <taxon>Chitinophaga</taxon>
    </lineage>
</organism>
<dbReference type="RefSeq" id="WP_111597821.1">
    <property type="nucleotide sequence ID" value="NZ_QLLL01000004.1"/>
</dbReference>
<reference evidence="2 3" key="1">
    <citation type="submission" date="2018-06" db="EMBL/GenBank/DDBJ databases">
        <title>Genomic Encyclopedia of Archaeal and Bacterial Type Strains, Phase II (KMG-II): from individual species to whole genera.</title>
        <authorList>
            <person name="Goeker M."/>
        </authorList>
    </citation>
    <scope>NUCLEOTIDE SEQUENCE [LARGE SCALE GENOMIC DNA]</scope>
    <source>
        <strain evidence="2 3">DSM 23857</strain>
    </source>
</reference>
<keyword evidence="1" id="KW-0472">Membrane</keyword>
<dbReference type="AlphaFoldDB" id="A0A327QKZ4"/>
<feature type="transmembrane region" description="Helical" evidence="1">
    <location>
        <begin position="37"/>
        <end position="54"/>
    </location>
</feature>
<keyword evidence="1" id="KW-0812">Transmembrane</keyword>
<evidence type="ECO:0000256" key="1">
    <source>
        <dbReference type="SAM" id="Phobius"/>
    </source>
</evidence>
<keyword evidence="3" id="KW-1185">Reference proteome</keyword>
<protein>
    <submittedName>
        <fullName evidence="2">Uncharacterized protein</fullName>
    </submittedName>
</protein>
<accession>A0A327QKZ4</accession>
<evidence type="ECO:0000313" key="3">
    <source>
        <dbReference type="Proteomes" id="UP000249547"/>
    </source>
</evidence>
<dbReference type="EMBL" id="QLLL01000004">
    <property type="protein sequence ID" value="RAJ05209.1"/>
    <property type="molecule type" value="Genomic_DNA"/>
</dbReference>
<proteinExistence type="predicted"/>